<dbReference type="PANTHER" id="PTHR31720:SF12">
    <property type="entry name" value="SERPENTINE RECEPTOR, CLASS T-RELATED"/>
    <property type="match status" value="1"/>
</dbReference>
<evidence type="ECO:0000313" key="3">
    <source>
        <dbReference type="Proteomes" id="UP000230233"/>
    </source>
</evidence>
<evidence type="ECO:0000313" key="2">
    <source>
        <dbReference type="EMBL" id="PIC30268.1"/>
    </source>
</evidence>
<dbReference type="AlphaFoldDB" id="A0A2G5TSP3"/>
<feature type="transmembrane region" description="Helical" evidence="1">
    <location>
        <begin position="49"/>
        <end position="71"/>
    </location>
</feature>
<dbReference type="InterPro" id="IPR018817">
    <property type="entry name" value="7TM_GPCR_serpentine_rcpt_Srz"/>
</dbReference>
<accession>A0A2G5TSP3</accession>
<dbReference type="Proteomes" id="UP000230233">
    <property type="component" value="Chromosome V"/>
</dbReference>
<gene>
    <name evidence="2" type="primary">Cnig_chr_V.g21569</name>
    <name evidence="2" type="ORF">B9Z55_021569</name>
</gene>
<reference evidence="3" key="1">
    <citation type="submission" date="2017-10" db="EMBL/GenBank/DDBJ databases">
        <title>Rapid genome shrinkage in a self-fertile nematode reveals novel sperm competition proteins.</title>
        <authorList>
            <person name="Yin D."/>
            <person name="Schwarz E.M."/>
            <person name="Thomas C.G."/>
            <person name="Felde R.L."/>
            <person name="Korf I.F."/>
            <person name="Cutter A.D."/>
            <person name="Schartner C.M."/>
            <person name="Ralston E.J."/>
            <person name="Meyer B.J."/>
            <person name="Haag E.S."/>
        </authorList>
    </citation>
    <scope>NUCLEOTIDE SEQUENCE [LARGE SCALE GENOMIC DNA]</scope>
    <source>
        <strain evidence="3">JU1422</strain>
    </source>
</reference>
<keyword evidence="3" id="KW-1185">Reference proteome</keyword>
<dbReference type="Pfam" id="PF10325">
    <property type="entry name" value="7TM_GPCR_Srz"/>
    <property type="match status" value="1"/>
</dbReference>
<evidence type="ECO:0000256" key="1">
    <source>
        <dbReference type="SAM" id="Phobius"/>
    </source>
</evidence>
<comment type="caution">
    <text evidence="2">The sequence shown here is derived from an EMBL/GenBank/DDBJ whole genome shotgun (WGS) entry which is preliminary data.</text>
</comment>
<dbReference type="PANTHER" id="PTHR31720">
    <property type="entry name" value="SERPENTINE RECEPTOR, CLASS Z-RELATED"/>
    <property type="match status" value="1"/>
</dbReference>
<keyword evidence="1" id="KW-1133">Transmembrane helix</keyword>
<feature type="transmembrane region" description="Helical" evidence="1">
    <location>
        <begin position="6"/>
        <end position="28"/>
    </location>
</feature>
<dbReference type="EMBL" id="PDUG01000005">
    <property type="protein sequence ID" value="PIC30268.1"/>
    <property type="molecule type" value="Genomic_DNA"/>
</dbReference>
<evidence type="ECO:0008006" key="4">
    <source>
        <dbReference type="Google" id="ProtNLM"/>
    </source>
</evidence>
<sequence>MFTLQLLMPFYIFSNCLLLFATFLYLPIFWRIKKHSHLLSAQINQPQKYVMWQLIVIIGLKISYIPLVLIFNYEKSIDERIHICETIDNFSTVLTIQLTYLGCSKRNLQCCLNFLSQKWYIRVFKCCKCCKKNRIDPMGNSEATVGNFTRY</sequence>
<protein>
    <recommendedName>
        <fullName evidence="4">G-protein coupled receptors family 1 profile domain-containing protein</fullName>
    </recommendedName>
</protein>
<keyword evidence="1" id="KW-0812">Transmembrane</keyword>
<dbReference type="OrthoDB" id="5875403at2759"/>
<organism evidence="2 3">
    <name type="scientific">Caenorhabditis nigoni</name>
    <dbReference type="NCBI Taxonomy" id="1611254"/>
    <lineage>
        <taxon>Eukaryota</taxon>
        <taxon>Metazoa</taxon>
        <taxon>Ecdysozoa</taxon>
        <taxon>Nematoda</taxon>
        <taxon>Chromadorea</taxon>
        <taxon>Rhabditida</taxon>
        <taxon>Rhabditina</taxon>
        <taxon>Rhabditomorpha</taxon>
        <taxon>Rhabditoidea</taxon>
        <taxon>Rhabditidae</taxon>
        <taxon>Peloderinae</taxon>
        <taxon>Caenorhabditis</taxon>
    </lineage>
</organism>
<keyword evidence="1" id="KW-0472">Membrane</keyword>
<proteinExistence type="predicted"/>
<name>A0A2G5TSP3_9PELO</name>